<keyword evidence="7" id="KW-0411">Iron-sulfur</keyword>
<evidence type="ECO:0000256" key="4">
    <source>
        <dbReference type="ARBA" id="ARBA00022723"/>
    </source>
</evidence>
<dbReference type="Proteomes" id="UP001330812">
    <property type="component" value="Chromosome"/>
</dbReference>
<dbReference type="RefSeq" id="WP_326837525.1">
    <property type="nucleotide sequence ID" value="NZ_CP142149.1"/>
</dbReference>
<dbReference type="InterPro" id="IPR012675">
    <property type="entry name" value="Beta-grasp_dom_sf"/>
</dbReference>
<dbReference type="InterPro" id="IPR050415">
    <property type="entry name" value="MRET"/>
</dbReference>
<dbReference type="InterPro" id="IPR001041">
    <property type="entry name" value="2Fe-2S_ferredoxin-type"/>
</dbReference>
<feature type="domain" description="2Fe-2S ferredoxin-type" evidence="8">
    <location>
        <begin position="244"/>
        <end position="329"/>
    </location>
</feature>
<dbReference type="SUPFAM" id="SSF54292">
    <property type="entry name" value="2Fe-2S ferredoxin-like"/>
    <property type="match status" value="1"/>
</dbReference>
<proteinExistence type="predicted"/>
<keyword evidence="6" id="KW-0408">Iron</keyword>
<evidence type="ECO:0000256" key="5">
    <source>
        <dbReference type="ARBA" id="ARBA00023002"/>
    </source>
</evidence>
<reference evidence="10 11" key="1">
    <citation type="journal article" date="2015" name="Int. J. Syst. Evol. Microbiol.">
        <title>Amycolatopsis rhabdoformis sp. nov., an actinomycete isolated from a tropical forest soil.</title>
        <authorList>
            <person name="Souza W.R."/>
            <person name="Silva R.E."/>
            <person name="Goodfellow M."/>
            <person name="Busarakam K."/>
            <person name="Figueiro F.S."/>
            <person name="Ferreira D."/>
            <person name="Rodrigues-Filho E."/>
            <person name="Moraes L.A.B."/>
            <person name="Zucchi T.D."/>
        </authorList>
    </citation>
    <scope>NUCLEOTIDE SEQUENCE [LARGE SCALE GENOMIC DNA]</scope>
    <source>
        <strain evidence="10 11">NCIMB 14900</strain>
    </source>
</reference>
<evidence type="ECO:0000256" key="6">
    <source>
        <dbReference type="ARBA" id="ARBA00023004"/>
    </source>
</evidence>
<accession>A0ABZ1IKE3</accession>
<dbReference type="Pfam" id="PF00175">
    <property type="entry name" value="NAD_binding_1"/>
    <property type="match status" value="1"/>
</dbReference>
<dbReference type="PRINTS" id="PR00409">
    <property type="entry name" value="PHDIOXRDTASE"/>
</dbReference>
<organism evidence="10 11">
    <name type="scientific">Amycolatopsis rhabdoformis</name>
    <dbReference type="NCBI Taxonomy" id="1448059"/>
    <lineage>
        <taxon>Bacteria</taxon>
        <taxon>Bacillati</taxon>
        <taxon>Actinomycetota</taxon>
        <taxon>Actinomycetes</taxon>
        <taxon>Pseudonocardiales</taxon>
        <taxon>Pseudonocardiaceae</taxon>
        <taxon>Amycolatopsis</taxon>
    </lineage>
</organism>
<dbReference type="GO" id="GO:0016491">
    <property type="term" value="F:oxidoreductase activity"/>
    <property type="evidence" value="ECO:0007669"/>
    <property type="project" value="UniProtKB-KW"/>
</dbReference>
<evidence type="ECO:0000256" key="1">
    <source>
        <dbReference type="ARBA" id="ARBA00001974"/>
    </source>
</evidence>
<dbReference type="Pfam" id="PF00111">
    <property type="entry name" value="Fer2"/>
    <property type="match status" value="1"/>
</dbReference>
<dbReference type="CDD" id="cd00207">
    <property type="entry name" value="fer2"/>
    <property type="match status" value="1"/>
</dbReference>
<name>A0ABZ1IKE3_9PSEU</name>
<evidence type="ECO:0000256" key="3">
    <source>
        <dbReference type="ARBA" id="ARBA00022714"/>
    </source>
</evidence>
<keyword evidence="2" id="KW-0285">Flavoprotein</keyword>
<dbReference type="SUPFAM" id="SSF52343">
    <property type="entry name" value="Ferredoxin reductase-like, C-terminal NADP-linked domain"/>
    <property type="match status" value="1"/>
</dbReference>
<dbReference type="SUPFAM" id="SSF63380">
    <property type="entry name" value="Riboflavin synthase domain-like"/>
    <property type="match status" value="1"/>
</dbReference>
<evidence type="ECO:0000259" key="8">
    <source>
        <dbReference type="PROSITE" id="PS51085"/>
    </source>
</evidence>
<evidence type="ECO:0000259" key="9">
    <source>
        <dbReference type="PROSITE" id="PS51384"/>
    </source>
</evidence>
<dbReference type="InterPro" id="IPR017927">
    <property type="entry name" value="FAD-bd_FR_type"/>
</dbReference>
<dbReference type="PROSITE" id="PS51384">
    <property type="entry name" value="FAD_FR"/>
    <property type="match status" value="1"/>
</dbReference>
<dbReference type="EC" id="1.-.-.-" evidence="10"/>
<dbReference type="CDD" id="cd06185">
    <property type="entry name" value="PDR_like"/>
    <property type="match status" value="1"/>
</dbReference>
<dbReference type="InterPro" id="IPR036010">
    <property type="entry name" value="2Fe-2S_ferredoxin-like_sf"/>
</dbReference>
<keyword evidence="3" id="KW-0001">2Fe-2S</keyword>
<dbReference type="InterPro" id="IPR017938">
    <property type="entry name" value="Riboflavin_synthase-like_b-brl"/>
</dbReference>
<feature type="domain" description="FAD-binding FR-type" evidence="9">
    <location>
        <begin position="18"/>
        <end position="120"/>
    </location>
</feature>
<sequence length="329" mass="35173">MSAVGPSPATGPARGDAAAGYPTVVTGRRAVADGVVELELKRPGGTPLPPWAPGAHLDLVLDDTLVRQYSLCGPADDPACYRIAVRKDEAGRGGSRRIHDTLALGDVVVVRGPRNTFPLDPAPGYVFIAGGIGITPLLPMLEAARRAGTEFRLFYGGRSRESMAYREVLAGDHRVRLLPQDEAGPLPVDEILATAPHHWPVYCCGPEPLLAAVEHRCAEEPRRVLRVERFVPRTSAETDADRAFTVELAASGLELAVPADRRLLDVLLEAGVDVMTSCEEGTCGTCETAVLGGVPEHRDSVLTTDEQDAGDRLIVCVSRSRTPRLVLDL</sequence>
<dbReference type="InterPro" id="IPR006058">
    <property type="entry name" value="2Fe2S_fd_BS"/>
</dbReference>
<keyword evidence="5 10" id="KW-0560">Oxidoreductase</keyword>
<gene>
    <name evidence="10" type="ORF">VSH64_21985</name>
</gene>
<dbReference type="Gene3D" id="3.10.20.30">
    <property type="match status" value="1"/>
</dbReference>
<dbReference type="PROSITE" id="PS00197">
    <property type="entry name" value="2FE2S_FER_1"/>
    <property type="match status" value="1"/>
</dbReference>
<comment type="cofactor">
    <cofactor evidence="1">
        <name>FAD</name>
        <dbReference type="ChEBI" id="CHEBI:57692"/>
    </cofactor>
</comment>
<keyword evidence="11" id="KW-1185">Reference proteome</keyword>
<dbReference type="PANTHER" id="PTHR47354">
    <property type="entry name" value="NADH OXIDOREDUCTASE HCR"/>
    <property type="match status" value="1"/>
</dbReference>
<protein>
    <submittedName>
        <fullName evidence="10">PDR/VanB family oxidoreductase</fullName>
        <ecNumber evidence="10">1.-.-.-</ecNumber>
    </submittedName>
</protein>
<evidence type="ECO:0000256" key="2">
    <source>
        <dbReference type="ARBA" id="ARBA00022630"/>
    </source>
</evidence>
<evidence type="ECO:0000256" key="7">
    <source>
        <dbReference type="ARBA" id="ARBA00023014"/>
    </source>
</evidence>
<evidence type="ECO:0000313" key="10">
    <source>
        <dbReference type="EMBL" id="WSE34717.1"/>
    </source>
</evidence>
<dbReference type="PANTHER" id="PTHR47354:SF1">
    <property type="entry name" value="CARNITINE MONOOXYGENASE REDUCTASE SUBUNIT"/>
    <property type="match status" value="1"/>
</dbReference>
<dbReference type="Gene3D" id="2.40.30.10">
    <property type="entry name" value="Translation factors"/>
    <property type="match status" value="1"/>
</dbReference>
<dbReference type="EMBL" id="CP142149">
    <property type="protein sequence ID" value="WSE34717.1"/>
    <property type="molecule type" value="Genomic_DNA"/>
</dbReference>
<dbReference type="InterPro" id="IPR001433">
    <property type="entry name" value="OxRdtase_FAD/NAD-bd"/>
</dbReference>
<dbReference type="InterPro" id="IPR039261">
    <property type="entry name" value="FNR_nucleotide-bd"/>
</dbReference>
<keyword evidence="4" id="KW-0479">Metal-binding</keyword>
<dbReference type="Gene3D" id="3.40.50.80">
    <property type="entry name" value="Nucleotide-binding domain of ferredoxin-NADP reductase (FNR) module"/>
    <property type="match status" value="1"/>
</dbReference>
<evidence type="ECO:0000313" key="11">
    <source>
        <dbReference type="Proteomes" id="UP001330812"/>
    </source>
</evidence>
<dbReference type="PROSITE" id="PS51085">
    <property type="entry name" value="2FE2S_FER_2"/>
    <property type="match status" value="1"/>
</dbReference>